<protein>
    <submittedName>
        <fullName evidence="2">Uncharacterized protein</fullName>
    </submittedName>
</protein>
<dbReference type="Proteomes" id="UP000593564">
    <property type="component" value="Unassembled WGS sequence"/>
</dbReference>
<reference evidence="3" key="1">
    <citation type="journal article" date="2020" name="Nat. Commun.">
        <title>Genome assembly of wild tea tree DASZ reveals pedigree and selection history of tea varieties.</title>
        <authorList>
            <person name="Zhang W."/>
            <person name="Zhang Y."/>
            <person name="Qiu H."/>
            <person name="Guo Y."/>
            <person name="Wan H."/>
            <person name="Zhang X."/>
            <person name="Scossa F."/>
            <person name="Alseekh S."/>
            <person name="Zhang Q."/>
            <person name="Wang P."/>
            <person name="Xu L."/>
            <person name="Schmidt M.H."/>
            <person name="Jia X."/>
            <person name="Li D."/>
            <person name="Zhu A."/>
            <person name="Guo F."/>
            <person name="Chen W."/>
            <person name="Ni D."/>
            <person name="Usadel B."/>
            <person name="Fernie A.R."/>
            <person name="Wen W."/>
        </authorList>
    </citation>
    <scope>NUCLEOTIDE SEQUENCE [LARGE SCALE GENOMIC DNA]</scope>
    <source>
        <strain evidence="3">cv. G240</strain>
    </source>
</reference>
<evidence type="ECO:0000313" key="2">
    <source>
        <dbReference type="EMBL" id="KAF5933082.1"/>
    </source>
</evidence>
<evidence type="ECO:0000313" key="3">
    <source>
        <dbReference type="Proteomes" id="UP000593564"/>
    </source>
</evidence>
<name>A0A7J7FXJ8_CAMSI</name>
<dbReference type="AlphaFoldDB" id="A0A7J7FXJ8"/>
<feature type="transmembrane region" description="Helical" evidence="1">
    <location>
        <begin position="94"/>
        <end position="117"/>
    </location>
</feature>
<sequence length="170" mass="19713">MVLMSTGVATTANASPRLHIAAHRHRVGDFMDCEKSSDCYLLNGVDYEYDYDYDYDHNDHRVIRYLWLLKRMEVMRGLAIAQCLVSGRNVGRTIFATLMMMVVVSVFVTGLGCVCIIHTKISIYNVMYIYNPYKKFSYIHDSKKFKAYFSLTITSNSLNLYSLGYKRHRD</sequence>
<accession>A0A7J7FXJ8</accession>
<proteinExistence type="predicted"/>
<keyword evidence="3" id="KW-1185">Reference proteome</keyword>
<keyword evidence="1" id="KW-1133">Transmembrane helix</keyword>
<organism evidence="2 3">
    <name type="scientific">Camellia sinensis</name>
    <name type="common">Tea plant</name>
    <name type="synonym">Thea sinensis</name>
    <dbReference type="NCBI Taxonomy" id="4442"/>
    <lineage>
        <taxon>Eukaryota</taxon>
        <taxon>Viridiplantae</taxon>
        <taxon>Streptophyta</taxon>
        <taxon>Embryophyta</taxon>
        <taxon>Tracheophyta</taxon>
        <taxon>Spermatophyta</taxon>
        <taxon>Magnoliopsida</taxon>
        <taxon>eudicotyledons</taxon>
        <taxon>Gunneridae</taxon>
        <taxon>Pentapetalae</taxon>
        <taxon>asterids</taxon>
        <taxon>Ericales</taxon>
        <taxon>Theaceae</taxon>
        <taxon>Camellia</taxon>
    </lineage>
</organism>
<keyword evidence="1" id="KW-0472">Membrane</keyword>
<evidence type="ECO:0000256" key="1">
    <source>
        <dbReference type="SAM" id="Phobius"/>
    </source>
</evidence>
<reference evidence="2 3" key="2">
    <citation type="submission" date="2020-07" db="EMBL/GenBank/DDBJ databases">
        <title>Genome assembly of wild tea tree DASZ reveals pedigree and selection history of tea varieties.</title>
        <authorList>
            <person name="Zhang W."/>
        </authorList>
    </citation>
    <scope>NUCLEOTIDE SEQUENCE [LARGE SCALE GENOMIC DNA]</scope>
    <source>
        <strain evidence="3">cv. G240</strain>
        <tissue evidence="2">Leaf</tissue>
    </source>
</reference>
<gene>
    <name evidence="2" type="ORF">HYC85_029253</name>
</gene>
<comment type="caution">
    <text evidence="2">The sequence shown here is derived from an EMBL/GenBank/DDBJ whole genome shotgun (WGS) entry which is preliminary data.</text>
</comment>
<keyword evidence="1" id="KW-0812">Transmembrane</keyword>
<dbReference type="EMBL" id="JACBKZ010000014">
    <property type="protein sequence ID" value="KAF5933082.1"/>
    <property type="molecule type" value="Genomic_DNA"/>
</dbReference>